<feature type="compositionally biased region" description="Low complexity" evidence="1">
    <location>
        <begin position="218"/>
        <end position="238"/>
    </location>
</feature>
<dbReference type="OrthoDB" id="6354492at2759"/>
<feature type="region of interest" description="Disordered" evidence="1">
    <location>
        <begin position="213"/>
        <end position="247"/>
    </location>
</feature>
<accession>E9GTW5</accession>
<feature type="compositionally biased region" description="Acidic residues" evidence="1">
    <location>
        <begin position="79"/>
        <end position="89"/>
    </location>
</feature>
<dbReference type="HOGENOM" id="CLU_840091_0_0_1"/>
<dbReference type="Proteomes" id="UP000000305">
    <property type="component" value="Unassembled WGS sequence"/>
</dbReference>
<dbReference type="EMBL" id="GL732565">
    <property type="protein sequence ID" value="EFX76927.1"/>
    <property type="molecule type" value="Genomic_DNA"/>
</dbReference>
<dbReference type="KEGG" id="dpx:DAPPUDRAFT_305946"/>
<feature type="compositionally biased region" description="Basic and acidic residues" evidence="1">
    <location>
        <begin position="265"/>
        <end position="281"/>
    </location>
</feature>
<evidence type="ECO:0000313" key="3">
    <source>
        <dbReference type="Proteomes" id="UP000000305"/>
    </source>
</evidence>
<evidence type="ECO:0000313" key="2">
    <source>
        <dbReference type="EMBL" id="EFX76927.1"/>
    </source>
</evidence>
<keyword evidence="3" id="KW-1185">Reference proteome</keyword>
<gene>
    <name evidence="2" type="ORF">DAPPUDRAFT_305946</name>
</gene>
<name>E9GTW5_DAPPU</name>
<organism evidence="2 3">
    <name type="scientific">Daphnia pulex</name>
    <name type="common">Water flea</name>
    <dbReference type="NCBI Taxonomy" id="6669"/>
    <lineage>
        <taxon>Eukaryota</taxon>
        <taxon>Metazoa</taxon>
        <taxon>Ecdysozoa</taxon>
        <taxon>Arthropoda</taxon>
        <taxon>Crustacea</taxon>
        <taxon>Branchiopoda</taxon>
        <taxon>Diplostraca</taxon>
        <taxon>Cladocera</taxon>
        <taxon>Anomopoda</taxon>
        <taxon>Daphniidae</taxon>
        <taxon>Daphnia</taxon>
    </lineage>
</organism>
<dbReference type="AlphaFoldDB" id="E9GTW5"/>
<protein>
    <submittedName>
        <fullName evidence="2">Uncharacterized protein</fullName>
    </submittedName>
</protein>
<feature type="region of interest" description="Disordered" evidence="1">
    <location>
        <begin position="263"/>
        <end position="313"/>
    </location>
</feature>
<dbReference type="PhylomeDB" id="E9GTW5"/>
<dbReference type="InParanoid" id="E9GTW5"/>
<feature type="region of interest" description="Disordered" evidence="1">
    <location>
        <begin position="79"/>
        <end position="119"/>
    </location>
</feature>
<sequence length="331" mass="37300">MAGSGYYYELPVPRGNVANYGGLNGNIYGPPPPMPYTNSMQGNYMQAPGCRGAVPRVANHFPQSMFARERDGYLRDRLECDEDDDEDIEPVNTQKDRPRRNRASKLDDDDEEFEPVKIPVRSRHTRASYLDSDDDIAPVKTTTTRARYSAASCLDDDANGEPVMKLEDIEEDLRKLREATSSVLNRFATKTNTQPSTRLSRFFSSYLNDDKDYEKRSSSYSSDSYSPSYSSSYARPSSIKPVDSSSYDPPVYDKRYSMYLSSRSTNKDLDLEKDAAGKSDRGPIPQATAEPESYSRRRTPRASASSDDNSKINSRIAVMSKYILSKNKTKN</sequence>
<reference evidence="2 3" key="1">
    <citation type="journal article" date="2011" name="Science">
        <title>The ecoresponsive genome of Daphnia pulex.</title>
        <authorList>
            <person name="Colbourne J.K."/>
            <person name="Pfrender M.E."/>
            <person name="Gilbert D."/>
            <person name="Thomas W.K."/>
            <person name="Tucker A."/>
            <person name="Oakley T.H."/>
            <person name="Tokishita S."/>
            <person name="Aerts A."/>
            <person name="Arnold G.J."/>
            <person name="Basu M.K."/>
            <person name="Bauer D.J."/>
            <person name="Caceres C.E."/>
            <person name="Carmel L."/>
            <person name="Casola C."/>
            <person name="Choi J.H."/>
            <person name="Detter J.C."/>
            <person name="Dong Q."/>
            <person name="Dusheyko S."/>
            <person name="Eads B.D."/>
            <person name="Frohlich T."/>
            <person name="Geiler-Samerotte K.A."/>
            <person name="Gerlach D."/>
            <person name="Hatcher P."/>
            <person name="Jogdeo S."/>
            <person name="Krijgsveld J."/>
            <person name="Kriventseva E.V."/>
            <person name="Kultz D."/>
            <person name="Laforsch C."/>
            <person name="Lindquist E."/>
            <person name="Lopez J."/>
            <person name="Manak J.R."/>
            <person name="Muller J."/>
            <person name="Pangilinan J."/>
            <person name="Patwardhan R.P."/>
            <person name="Pitluck S."/>
            <person name="Pritham E.J."/>
            <person name="Rechtsteiner A."/>
            <person name="Rho M."/>
            <person name="Rogozin I.B."/>
            <person name="Sakarya O."/>
            <person name="Salamov A."/>
            <person name="Schaack S."/>
            <person name="Shapiro H."/>
            <person name="Shiga Y."/>
            <person name="Skalitzky C."/>
            <person name="Smith Z."/>
            <person name="Souvorov A."/>
            <person name="Sung W."/>
            <person name="Tang Z."/>
            <person name="Tsuchiya D."/>
            <person name="Tu H."/>
            <person name="Vos H."/>
            <person name="Wang M."/>
            <person name="Wolf Y.I."/>
            <person name="Yamagata H."/>
            <person name="Yamada T."/>
            <person name="Ye Y."/>
            <person name="Shaw J.R."/>
            <person name="Andrews J."/>
            <person name="Crease T.J."/>
            <person name="Tang H."/>
            <person name="Lucas S.M."/>
            <person name="Robertson H.M."/>
            <person name="Bork P."/>
            <person name="Koonin E.V."/>
            <person name="Zdobnov E.M."/>
            <person name="Grigoriev I.V."/>
            <person name="Lynch M."/>
            <person name="Boore J.L."/>
        </authorList>
    </citation>
    <scope>NUCLEOTIDE SEQUENCE [LARGE SCALE GENOMIC DNA]</scope>
</reference>
<evidence type="ECO:0000256" key="1">
    <source>
        <dbReference type="SAM" id="MobiDB-lite"/>
    </source>
</evidence>
<proteinExistence type="predicted"/>